<evidence type="ECO:0000256" key="6">
    <source>
        <dbReference type="ARBA" id="ARBA00023237"/>
    </source>
</evidence>
<keyword evidence="8" id="KW-0131">Cell cycle</keyword>
<evidence type="ECO:0000256" key="8">
    <source>
        <dbReference type="ARBA" id="ARBA00023306"/>
    </source>
</evidence>
<dbReference type="Gene3D" id="3.30.1330.60">
    <property type="entry name" value="OmpA-like domain"/>
    <property type="match status" value="1"/>
</dbReference>
<evidence type="ECO:0000256" key="7">
    <source>
        <dbReference type="ARBA" id="ARBA00023288"/>
    </source>
</evidence>
<dbReference type="InterPro" id="IPR036737">
    <property type="entry name" value="OmpA-like_sf"/>
</dbReference>
<dbReference type="InterPro" id="IPR050330">
    <property type="entry name" value="Bact_OuterMem_StrucFunc"/>
</dbReference>
<protein>
    <submittedName>
        <fullName evidence="11">Peptidoglycan-associated lipoprotein</fullName>
    </submittedName>
</protein>
<keyword evidence="3" id="KW-0732">Signal</keyword>
<accession>A0A1J5RK63</accession>
<evidence type="ECO:0000256" key="3">
    <source>
        <dbReference type="ARBA" id="ARBA00022729"/>
    </source>
</evidence>
<evidence type="ECO:0000256" key="2">
    <source>
        <dbReference type="ARBA" id="ARBA00022618"/>
    </source>
</evidence>
<comment type="subcellular location">
    <subcellularLocation>
        <location evidence="1">Cell outer membrane</location>
    </subcellularLocation>
</comment>
<keyword evidence="7 11" id="KW-0449">Lipoprotein</keyword>
<dbReference type="InterPro" id="IPR006665">
    <property type="entry name" value="OmpA-like"/>
</dbReference>
<name>A0A1J5RK63_9ZZZZ</name>
<comment type="caution">
    <text evidence="11">The sequence shown here is derived from an EMBL/GenBank/DDBJ whole genome shotgun (WGS) entry which is preliminary data.</text>
</comment>
<evidence type="ECO:0000313" key="11">
    <source>
        <dbReference type="EMBL" id="OIQ88517.1"/>
    </source>
</evidence>
<keyword evidence="6" id="KW-0998">Cell outer membrane</keyword>
<keyword evidence="5" id="KW-0564">Palmitate</keyword>
<dbReference type="InterPro" id="IPR006664">
    <property type="entry name" value="OMP_bac"/>
</dbReference>
<organism evidence="11">
    <name type="scientific">mine drainage metagenome</name>
    <dbReference type="NCBI Taxonomy" id="410659"/>
    <lineage>
        <taxon>unclassified sequences</taxon>
        <taxon>metagenomes</taxon>
        <taxon>ecological metagenomes</taxon>
    </lineage>
</organism>
<dbReference type="SUPFAM" id="SSF103088">
    <property type="entry name" value="OmpA-like"/>
    <property type="match status" value="1"/>
</dbReference>
<feature type="region of interest" description="Disordered" evidence="9">
    <location>
        <begin position="25"/>
        <end position="50"/>
    </location>
</feature>
<gene>
    <name evidence="11" type="primary">pal_14</name>
    <name evidence="11" type="ORF">GALL_295990</name>
</gene>
<reference evidence="11" key="1">
    <citation type="submission" date="2016-10" db="EMBL/GenBank/DDBJ databases">
        <title>Sequence of Gallionella enrichment culture.</title>
        <authorList>
            <person name="Poehlein A."/>
            <person name="Muehling M."/>
            <person name="Daniel R."/>
        </authorList>
    </citation>
    <scope>NUCLEOTIDE SEQUENCE</scope>
</reference>
<dbReference type="CDD" id="cd07185">
    <property type="entry name" value="OmpA_C-like"/>
    <property type="match status" value="1"/>
</dbReference>
<sequence>MNKSLVMSVVLVSLLAACSSKPVKEEPKAAVEDKSPVVQTETAPAAAPVEAPAAPAPAVAVNPLTDPNNILSKRNVFFDFNKDIVKDEYRPLVEAHAKYLAANPSAHVALQGNADQRGSREYNLALGQRRAVAVKKVMNAYGANDTQIETVSYGKEKPRCTEANEACWSQNRRTDIVYAGE</sequence>
<dbReference type="Pfam" id="PF00691">
    <property type="entry name" value="OmpA"/>
    <property type="match status" value="1"/>
</dbReference>
<dbReference type="InterPro" id="IPR014169">
    <property type="entry name" value="Pal_lipo_C"/>
</dbReference>
<proteinExistence type="inferred from homology"/>
<evidence type="ECO:0000256" key="9">
    <source>
        <dbReference type="SAM" id="MobiDB-lite"/>
    </source>
</evidence>
<dbReference type="EMBL" id="MLJW01000369">
    <property type="protein sequence ID" value="OIQ88517.1"/>
    <property type="molecule type" value="Genomic_DNA"/>
</dbReference>
<dbReference type="HAMAP" id="MF_02204">
    <property type="entry name" value="Pal"/>
    <property type="match status" value="1"/>
</dbReference>
<dbReference type="AlphaFoldDB" id="A0A1J5RK63"/>
<dbReference type="PANTHER" id="PTHR30329:SF21">
    <property type="entry name" value="LIPOPROTEIN YIAD-RELATED"/>
    <property type="match status" value="1"/>
</dbReference>
<feature type="compositionally biased region" description="Basic and acidic residues" evidence="9">
    <location>
        <begin position="25"/>
        <end position="35"/>
    </location>
</feature>
<evidence type="ECO:0000256" key="4">
    <source>
        <dbReference type="ARBA" id="ARBA00023136"/>
    </source>
</evidence>
<dbReference type="PRINTS" id="PR01021">
    <property type="entry name" value="OMPADOMAIN"/>
</dbReference>
<dbReference type="PROSITE" id="PS51123">
    <property type="entry name" value="OMPA_2"/>
    <property type="match status" value="1"/>
</dbReference>
<evidence type="ECO:0000256" key="1">
    <source>
        <dbReference type="ARBA" id="ARBA00004442"/>
    </source>
</evidence>
<dbReference type="PROSITE" id="PS51257">
    <property type="entry name" value="PROKAR_LIPOPROTEIN"/>
    <property type="match status" value="1"/>
</dbReference>
<dbReference type="NCBIfam" id="TIGR02802">
    <property type="entry name" value="Pal_lipo"/>
    <property type="match status" value="1"/>
</dbReference>
<keyword evidence="2" id="KW-0132">Cell division</keyword>
<feature type="domain" description="OmpA-like" evidence="10">
    <location>
        <begin position="65"/>
        <end position="181"/>
    </location>
</feature>
<keyword evidence="4" id="KW-0472">Membrane</keyword>
<dbReference type="PANTHER" id="PTHR30329">
    <property type="entry name" value="STATOR ELEMENT OF FLAGELLAR MOTOR COMPLEX"/>
    <property type="match status" value="1"/>
</dbReference>
<dbReference type="GO" id="GO:0051301">
    <property type="term" value="P:cell division"/>
    <property type="evidence" value="ECO:0007669"/>
    <property type="project" value="UniProtKB-KW"/>
</dbReference>
<feature type="compositionally biased region" description="Low complexity" evidence="9">
    <location>
        <begin position="36"/>
        <end position="50"/>
    </location>
</feature>
<evidence type="ECO:0000259" key="10">
    <source>
        <dbReference type="PROSITE" id="PS51123"/>
    </source>
</evidence>
<dbReference type="GO" id="GO:0009279">
    <property type="term" value="C:cell outer membrane"/>
    <property type="evidence" value="ECO:0007669"/>
    <property type="project" value="UniProtKB-SubCell"/>
</dbReference>
<dbReference type="InterPro" id="IPR039001">
    <property type="entry name" value="Pal"/>
</dbReference>
<evidence type="ECO:0000256" key="5">
    <source>
        <dbReference type="ARBA" id="ARBA00023139"/>
    </source>
</evidence>